<evidence type="ECO:0000313" key="4">
    <source>
        <dbReference type="Proteomes" id="UP000559027"/>
    </source>
</evidence>
<proteinExistence type="predicted"/>
<dbReference type="Proteomes" id="UP000559027">
    <property type="component" value="Unassembled WGS sequence"/>
</dbReference>
<sequence>MDSAPSDANHPSLITPSLNLTHHTQANQGVELGQHVGDDMQLRINGGSGDNAGLSSNGSPSHDPQSSNNDSSNGHSSFEPVDWFIFVVVNIGSSVNWILWKKDFYKTETEKLLGQMIAATWFCYAATFAVAYFLSDNRSHSGQNPHSRPNGP</sequence>
<protein>
    <submittedName>
        <fullName evidence="3">Uncharacterized protein</fullName>
    </submittedName>
</protein>
<dbReference type="AlphaFoldDB" id="A0A8H5FTY7"/>
<feature type="transmembrane region" description="Helical" evidence="2">
    <location>
        <begin position="112"/>
        <end position="134"/>
    </location>
</feature>
<feature type="region of interest" description="Disordered" evidence="1">
    <location>
        <begin position="40"/>
        <end position="74"/>
    </location>
</feature>
<reference evidence="3 4" key="1">
    <citation type="journal article" date="2020" name="ISME J.">
        <title>Uncovering the hidden diversity of litter-decomposition mechanisms in mushroom-forming fungi.</title>
        <authorList>
            <person name="Floudas D."/>
            <person name="Bentzer J."/>
            <person name="Ahren D."/>
            <person name="Johansson T."/>
            <person name="Persson P."/>
            <person name="Tunlid A."/>
        </authorList>
    </citation>
    <scope>NUCLEOTIDE SEQUENCE [LARGE SCALE GENOMIC DNA]</scope>
    <source>
        <strain evidence="3 4">CBS 146.42</strain>
    </source>
</reference>
<keyword evidence="2" id="KW-0472">Membrane</keyword>
<feature type="transmembrane region" description="Helical" evidence="2">
    <location>
        <begin position="83"/>
        <end position="100"/>
    </location>
</feature>
<evidence type="ECO:0000256" key="1">
    <source>
        <dbReference type="SAM" id="MobiDB-lite"/>
    </source>
</evidence>
<feature type="compositionally biased region" description="Polar residues" evidence="1">
    <location>
        <begin position="53"/>
        <end position="65"/>
    </location>
</feature>
<feature type="region of interest" description="Disordered" evidence="1">
    <location>
        <begin position="1"/>
        <end position="27"/>
    </location>
</feature>
<evidence type="ECO:0000313" key="3">
    <source>
        <dbReference type="EMBL" id="KAF5348568.1"/>
    </source>
</evidence>
<name>A0A8H5FTY7_9AGAR</name>
<keyword evidence="2" id="KW-1133">Transmembrane helix</keyword>
<organism evidence="3 4">
    <name type="scientific">Leucocoprinus leucothites</name>
    <dbReference type="NCBI Taxonomy" id="201217"/>
    <lineage>
        <taxon>Eukaryota</taxon>
        <taxon>Fungi</taxon>
        <taxon>Dikarya</taxon>
        <taxon>Basidiomycota</taxon>
        <taxon>Agaricomycotina</taxon>
        <taxon>Agaricomycetes</taxon>
        <taxon>Agaricomycetidae</taxon>
        <taxon>Agaricales</taxon>
        <taxon>Agaricineae</taxon>
        <taxon>Agaricaceae</taxon>
        <taxon>Leucocoprinus</taxon>
    </lineage>
</organism>
<evidence type="ECO:0000256" key="2">
    <source>
        <dbReference type="SAM" id="Phobius"/>
    </source>
</evidence>
<dbReference type="EMBL" id="JAACJO010000019">
    <property type="protein sequence ID" value="KAF5348568.1"/>
    <property type="molecule type" value="Genomic_DNA"/>
</dbReference>
<comment type="caution">
    <text evidence="3">The sequence shown here is derived from an EMBL/GenBank/DDBJ whole genome shotgun (WGS) entry which is preliminary data.</text>
</comment>
<accession>A0A8H5FTY7</accession>
<keyword evidence="2" id="KW-0812">Transmembrane</keyword>
<keyword evidence="4" id="KW-1185">Reference proteome</keyword>
<feature type="compositionally biased region" description="Polar residues" evidence="1">
    <location>
        <begin position="12"/>
        <end position="27"/>
    </location>
</feature>
<gene>
    <name evidence="3" type="ORF">D9756_009671</name>
</gene>